<evidence type="ECO:0000256" key="1">
    <source>
        <dbReference type="ARBA" id="ARBA00001947"/>
    </source>
</evidence>
<dbReference type="SUPFAM" id="SSF55620">
    <property type="entry name" value="Tetrahydrobiopterin biosynthesis enzymes-like"/>
    <property type="match status" value="1"/>
</dbReference>
<dbReference type="EMBL" id="VBPA01000386">
    <property type="protein sequence ID" value="TMQ68784.1"/>
    <property type="molecule type" value="Genomic_DNA"/>
</dbReference>
<keyword evidence="7" id="KW-0671">Queuosine biosynthesis</keyword>
<gene>
    <name evidence="12" type="primary">queD</name>
    <name evidence="12" type="ORF">E6K80_13865</name>
</gene>
<dbReference type="NCBIfam" id="TIGR03367">
    <property type="entry name" value="queuosine_QueD"/>
    <property type="match status" value="1"/>
</dbReference>
<evidence type="ECO:0000256" key="2">
    <source>
        <dbReference type="ARBA" id="ARBA00005061"/>
    </source>
</evidence>
<dbReference type="InterPro" id="IPR038418">
    <property type="entry name" value="6-PTP_synth/QueD_sf"/>
</dbReference>
<reference evidence="12 13" key="1">
    <citation type="journal article" date="2019" name="Nat. Microbiol.">
        <title>Mediterranean grassland soil C-N compound turnover is dependent on rainfall and depth, and is mediated by genomically divergent microorganisms.</title>
        <authorList>
            <person name="Diamond S."/>
            <person name="Andeer P.F."/>
            <person name="Li Z."/>
            <person name="Crits-Christoph A."/>
            <person name="Burstein D."/>
            <person name="Anantharaman K."/>
            <person name="Lane K.R."/>
            <person name="Thomas B.C."/>
            <person name="Pan C."/>
            <person name="Northen T.R."/>
            <person name="Banfield J.F."/>
        </authorList>
    </citation>
    <scope>NUCLEOTIDE SEQUENCE [LARGE SCALE GENOMIC DNA]</scope>
    <source>
        <strain evidence="12">WS_10</strain>
    </source>
</reference>
<dbReference type="PANTHER" id="PTHR12589">
    <property type="entry name" value="PYRUVOYL TETRAHYDROBIOPTERIN SYNTHASE"/>
    <property type="match status" value="1"/>
</dbReference>
<dbReference type="AlphaFoldDB" id="A0A538TYQ4"/>
<dbReference type="Gene3D" id="3.30.479.10">
    <property type="entry name" value="6-pyruvoyl tetrahydropterin synthase/QueD"/>
    <property type="match status" value="1"/>
</dbReference>
<sequence length="151" mass="17126">MRASSGSRASARRESRIPFVTDPPRVRESDLRVELTKTFRFEAAHRLPRVPADHKCQRMHGHSFAVDVTVEGEVDGHMGWLVDYAEIARVVEPIVMGELDHRALNDVPGLDNPTSERLCEWLWNRLAAELPLLAAITIHETCTARCTYRGR</sequence>
<dbReference type="GO" id="GO:0008616">
    <property type="term" value="P:tRNA queuosine(34) biosynthetic process"/>
    <property type="evidence" value="ECO:0007669"/>
    <property type="project" value="UniProtKB-KW"/>
</dbReference>
<dbReference type="GO" id="GO:0046872">
    <property type="term" value="F:metal ion binding"/>
    <property type="evidence" value="ECO:0007669"/>
    <property type="project" value="UniProtKB-KW"/>
</dbReference>
<proteinExistence type="inferred from homology"/>
<evidence type="ECO:0000256" key="11">
    <source>
        <dbReference type="ARBA" id="ARBA00048807"/>
    </source>
</evidence>
<keyword evidence="9" id="KW-0456">Lyase</keyword>
<evidence type="ECO:0000256" key="8">
    <source>
        <dbReference type="ARBA" id="ARBA00022833"/>
    </source>
</evidence>
<dbReference type="Pfam" id="PF01242">
    <property type="entry name" value="PTPS"/>
    <property type="match status" value="1"/>
</dbReference>
<comment type="pathway">
    <text evidence="2">Purine metabolism; 7-cyano-7-deazaguanine biosynthesis.</text>
</comment>
<dbReference type="Proteomes" id="UP000319836">
    <property type="component" value="Unassembled WGS sequence"/>
</dbReference>
<evidence type="ECO:0000313" key="13">
    <source>
        <dbReference type="Proteomes" id="UP000319836"/>
    </source>
</evidence>
<evidence type="ECO:0000256" key="10">
    <source>
        <dbReference type="ARBA" id="ARBA00031449"/>
    </source>
</evidence>
<evidence type="ECO:0000313" key="12">
    <source>
        <dbReference type="EMBL" id="TMQ68784.1"/>
    </source>
</evidence>
<keyword evidence="8" id="KW-0862">Zinc</keyword>
<comment type="cofactor">
    <cofactor evidence="1">
        <name>Zn(2+)</name>
        <dbReference type="ChEBI" id="CHEBI:29105"/>
    </cofactor>
</comment>
<evidence type="ECO:0000256" key="4">
    <source>
        <dbReference type="ARBA" id="ARBA00012982"/>
    </source>
</evidence>
<evidence type="ECO:0000256" key="3">
    <source>
        <dbReference type="ARBA" id="ARBA00008900"/>
    </source>
</evidence>
<accession>A0A538TYQ4</accession>
<evidence type="ECO:0000256" key="9">
    <source>
        <dbReference type="ARBA" id="ARBA00023239"/>
    </source>
</evidence>
<evidence type="ECO:0000256" key="7">
    <source>
        <dbReference type="ARBA" id="ARBA00022785"/>
    </source>
</evidence>
<dbReference type="FunFam" id="3.30.479.10:FF:000001">
    <property type="entry name" value="6-carboxy-5,6,7,8-tetrahydropterin synthase"/>
    <property type="match status" value="1"/>
</dbReference>
<keyword evidence="6" id="KW-0479">Metal-binding</keyword>
<dbReference type="PANTHER" id="PTHR12589:SF7">
    <property type="entry name" value="6-PYRUVOYL TETRAHYDROBIOPTERIN SYNTHASE"/>
    <property type="match status" value="1"/>
</dbReference>
<comment type="catalytic activity">
    <reaction evidence="11">
        <text>7,8-dihydroneopterin 3'-triphosphate + H2O = 6-carboxy-5,6,7,8-tetrahydropterin + triphosphate + acetaldehyde + 2 H(+)</text>
        <dbReference type="Rhea" id="RHEA:27966"/>
        <dbReference type="ChEBI" id="CHEBI:15343"/>
        <dbReference type="ChEBI" id="CHEBI:15377"/>
        <dbReference type="ChEBI" id="CHEBI:15378"/>
        <dbReference type="ChEBI" id="CHEBI:18036"/>
        <dbReference type="ChEBI" id="CHEBI:58462"/>
        <dbReference type="ChEBI" id="CHEBI:61032"/>
        <dbReference type="EC" id="4.1.2.50"/>
    </reaction>
</comment>
<dbReference type="UniPathway" id="UPA00391"/>
<evidence type="ECO:0000256" key="5">
    <source>
        <dbReference type="ARBA" id="ARBA00018141"/>
    </source>
</evidence>
<dbReference type="InterPro" id="IPR007115">
    <property type="entry name" value="6-PTP_synth/QueD"/>
</dbReference>
<protein>
    <recommendedName>
        <fullName evidence="5">6-carboxy-5,6,7,8-tetrahydropterin synthase</fullName>
        <ecNumber evidence="4">4.1.2.50</ecNumber>
    </recommendedName>
    <alternativeName>
        <fullName evidence="10">Queuosine biosynthesis protein QueD</fullName>
    </alternativeName>
</protein>
<comment type="similarity">
    <text evidence="3">Belongs to the PTPS family. QueD subfamily.</text>
</comment>
<dbReference type="GO" id="GO:0070497">
    <property type="term" value="F:6-carboxytetrahydropterin synthase activity"/>
    <property type="evidence" value="ECO:0007669"/>
    <property type="project" value="UniProtKB-EC"/>
</dbReference>
<organism evidence="12 13">
    <name type="scientific">Eiseniibacteriota bacterium</name>
    <dbReference type="NCBI Taxonomy" id="2212470"/>
    <lineage>
        <taxon>Bacteria</taxon>
        <taxon>Candidatus Eiseniibacteriota</taxon>
    </lineage>
</organism>
<dbReference type="EC" id="4.1.2.50" evidence="4"/>
<name>A0A538TYQ4_UNCEI</name>
<comment type="caution">
    <text evidence="12">The sequence shown here is derived from an EMBL/GenBank/DDBJ whole genome shotgun (WGS) entry which is preliminary data.</text>
</comment>
<evidence type="ECO:0000256" key="6">
    <source>
        <dbReference type="ARBA" id="ARBA00022723"/>
    </source>
</evidence>